<dbReference type="Proteomes" id="UP000007110">
    <property type="component" value="Unassembled WGS sequence"/>
</dbReference>
<dbReference type="KEGG" id="spu:115924295"/>
<dbReference type="OrthoDB" id="426210at2759"/>
<name>A0A7M7NVA4_STRPU</name>
<sequence>MKNPASWYRNIKLMANSSKSDQTIHVPGVDPTDGVAVANATNNKFIHIASDIPPLDTSQLPAYLPVITTNLSKAFERVDHSIVIPKLLKYNPDSNLVRWITDFLTERTQCVRYRGRLSEWVPVGAGRVPQSTRLGPVLFLVLIDDALSSSDLQHW</sequence>
<keyword evidence="2" id="KW-1185">Reference proteome</keyword>
<accession>A0A7M7NVA4</accession>
<dbReference type="PANTHER" id="PTHR33332">
    <property type="entry name" value="REVERSE TRANSCRIPTASE DOMAIN-CONTAINING PROTEIN"/>
    <property type="match status" value="1"/>
</dbReference>
<evidence type="ECO:0000313" key="2">
    <source>
        <dbReference type="Proteomes" id="UP000007110"/>
    </source>
</evidence>
<reference evidence="1" key="2">
    <citation type="submission" date="2021-01" db="UniProtKB">
        <authorList>
            <consortium name="EnsemblMetazoa"/>
        </authorList>
    </citation>
    <scope>IDENTIFICATION</scope>
</reference>
<evidence type="ECO:0008006" key="3">
    <source>
        <dbReference type="Google" id="ProtNLM"/>
    </source>
</evidence>
<organism evidence="1 2">
    <name type="scientific">Strongylocentrotus purpuratus</name>
    <name type="common">Purple sea urchin</name>
    <dbReference type="NCBI Taxonomy" id="7668"/>
    <lineage>
        <taxon>Eukaryota</taxon>
        <taxon>Metazoa</taxon>
        <taxon>Echinodermata</taxon>
        <taxon>Eleutherozoa</taxon>
        <taxon>Echinozoa</taxon>
        <taxon>Echinoidea</taxon>
        <taxon>Euechinoidea</taxon>
        <taxon>Echinacea</taxon>
        <taxon>Camarodonta</taxon>
        <taxon>Echinidea</taxon>
        <taxon>Strongylocentrotidae</taxon>
        <taxon>Strongylocentrotus</taxon>
    </lineage>
</organism>
<proteinExistence type="predicted"/>
<protein>
    <recommendedName>
        <fullName evidence="3">Reverse transcriptase domain-containing protein</fullName>
    </recommendedName>
</protein>
<evidence type="ECO:0000313" key="1">
    <source>
        <dbReference type="EnsemblMetazoa" id="XP_030842251"/>
    </source>
</evidence>
<dbReference type="RefSeq" id="XP_030842251.1">
    <property type="nucleotide sequence ID" value="XM_030986391.1"/>
</dbReference>
<dbReference type="AlphaFoldDB" id="A0A7M7NVA4"/>
<dbReference type="InParanoid" id="A0A7M7NVA4"/>
<reference evidence="2" key="1">
    <citation type="submission" date="2015-02" db="EMBL/GenBank/DDBJ databases">
        <title>Genome sequencing for Strongylocentrotus purpuratus.</title>
        <authorList>
            <person name="Murali S."/>
            <person name="Liu Y."/>
            <person name="Vee V."/>
            <person name="English A."/>
            <person name="Wang M."/>
            <person name="Skinner E."/>
            <person name="Han Y."/>
            <person name="Muzny D.M."/>
            <person name="Worley K.C."/>
            <person name="Gibbs R.A."/>
        </authorList>
    </citation>
    <scope>NUCLEOTIDE SEQUENCE</scope>
</reference>
<dbReference type="GeneID" id="115924295"/>
<dbReference type="EnsemblMetazoa" id="XM_030986391">
    <property type="protein sequence ID" value="XP_030842251"/>
    <property type="gene ID" value="LOC115924295"/>
</dbReference>